<proteinExistence type="predicted"/>
<dbReference type="Pfam" id="PF06013">
    <property type="entry name" value="WXG100"/>
    <property type="match status" value="1"/>
</dbReference>
<dbReference type="EMBL" id="JBHMDG010000012">
    <property type="protein sequence ID" value="MFB9313352.1"/>
    <property type="molecule type" value="Genomic_DNA"/>
</dbReference>
<comment type="caution">
    <text evidence="1">The sequence shown here is derived from an EMBL/GenBank/DDBJ whole genome shotgun (WGS) entry which is preliminary data.</text>
</comment>
<sequence>MTLDLVHADLISTVAELRDVASALDAERRRTDLAVDVLLDGGWSGRAASAYREGWEEWRAGCGRVLAALSSMAELISTCHADQVEQDELAAAGLRTLTAELLSTGARS</sequence>
<dbReference type="InterPro" id="IPR036689">
    <property type="entry name" value="ESAT-6-like_sf"/>
</dbReference>
<dbReference type="SUPFAM" id="SSF140453">
    <property type="entry name" value="EsxAB dimer-like"/>
    <property type="match status" value="1"/>
</dbReference>
<name>A0ABV5KA96_9ACTN</name>
<evidence type="ECO:0000313" key="1">
    <source>
        <dbReference type="EMBL" id="MFB9313352.1"/>
    </source>
</evidence>
<dbReference type="Proteomes" id="UP001589750">
    <property type="component" value="Unassembled WGS sequence"/>
</dbReference>
<protein>
    <submittedName>
        <fullName evidence="1">WXG100 family type VII secretion target</fullName>
    </submittedName>
</protein>
<dbReference type="Gene3D" id="1.10.287.1060">
    <property type="entry name" value="ESAT-6-like"/>
    <property type="match status" value="1"/>
</dbReference>
<keyword evidence="2" id="KW-1185">Reference proteome</keyword>
<dbReference type="RefSeq" id="WP_140008002.1">
    <property type="nucleotide sequence ID" value="NZ_JBHMDG010000012.1"/>
</dbReference>
<organism evidence="1 2">
    <name type="scientific">Nocardioides plantarum</name>
    <dbReference type="NCBI Taxonomy" id="29299"/>
    <lineage>
        <taxon>Bacteria</taxon>
        <taxon>Bacillati</taxon>
        <taxon>Actinomycetota</taxon>
        <taxon>Actinomycetes</taxon>
        <taxon>Propionibacteriales</taxon>
        <taxon>Nocardioidaceae</taxon>
        <taxon>Nocardioides</taxon>
    </lineage>
</organism>
<dbReference type="InterPro" id="IPR010310">
    <property type="entry name" value="T7SS_ESAT-6-like"/>
</dbReference>
<gene>
    <name evidence="1" type="ORF">ACFFRI_09880</name>
</gene>
<evidence type="ECO:0000313" key="2">
    <source>
        <dbReference type="Proteomes" id="UP001589750"/>
    </source>
</evidence>
<reference evidence="1 2" key="1">
    <citation type="submission" date="2024-09" db="EMBL/GenBank/DDBJ databases">
        <authorList>
            <person name="Sun Q."/>
            <person name="Mori K."/>
        </authorList>
    </citation>
    <scope>NUCLEOTIDE SEQUENCE [LARGE SCALE GENOMIC DNA]</scope>
    <source>
        <strain evidence="1 2">JCM 9626</strain>
    </source>
</reference>
<accession>A0ABV5KA96</accession>